<name>A0A5C5S3R3_9ACTN</name>
<feature type="domain" description="HTH tetR-type" evidence="6">
    <location>
        <begin position="8"/>
        <end position="68"/>
    </location>
</feature>
<dbReference type="PROSITE" id="PS50977">
    <property type="entry name" value="HTH_TETR_2"/>
    <property type="match status" value="1"/>
</dbReference>
<dbReference type="GO" id="GO:0000976">
    <property type="term" value="F:transcription cis-regulatory region binding"/>
    <property type="evidence" value="ECO:0007669"/>
    <property type="project" value="TreeGrafter"/>
</dbReference>
<keyword evidence="1" id="KW-0678">Repressor</keyword>
<dbReference type="RefSeq" id="WP_146485735.1">
    <property type="nucleotide sequence ID" value="NZ_VIGX01000002.1"/>
</dbReference>
<evidence type="ECO:0000256" key="2">
    <source>
        <dbReference type="ARBA" id="ARBA00023015"/>
    </source>
</evidence>
<dbReference type="PANTHER" id="PTHR30055:SF223">
    <property type="entry name" value="HTH-TYPE TRANSCRIPTIONAL REGULATOR UIDR"/>
    <property type="match status" value="1"/>
</dbReference>
<dbReference type="OrthoDB" id="9816296at2"/>
<dbReference type="InterPro" id="IPR050109">
    <property type="entry name" value="HTH-type_TetR-like_transc_reg"/>
</dbReference>
<evidence type="ECO:0000259" key="6">
    <source>
        <dbReference type="PROSITE" id="PS50977"/>
    </source>
</evidence>
<dbReference type="SUPFAM" id="SSF48498">
    <property type="entry name" value="Tetracyclin repressor-like, C-terminal domain"/>
    <property type="match status" value="1"/>
</dbReference>
<gene>
    <name evidence="7" type="ORF">FK530_04230</name>
</gene>
<evidence type="ECO:0000313" key="8">
    <source>
        <dbReference type="Proteomes" id="UP000319375"/>
    </source>
</evidence>
<evidence type="ECO:0000256" key="3">
    <source>
        <dbReference type="ARBA" id="ARBA00023125"/>
    </source>
</evidence>
<dbReference type="Pfam" id="PF00440">
    <property type="entry name" value="TetR_N"/>
    <property type="match status" value="1"/>
</dbReference>
<keyword evidence="4" id="KW-0804">Transcription</keyword>
<dbReference type="EMBL" id="VIGX01000002">
    <property type="protein sequence ID" value="TWS29754.1"/>
    <property type="molecule type" value="Genomic_DNA"/>
</dbReference>
<evidence type="ECO:0000313" key="7">
    <source>
        <dbReference type="EMBL" id="TWS29754.1"/>
    </source>
</evidence>
<feature type="DNA-binding region" description="H-T-H motif" evidence="5">
    <location>
        <begin position="31"/>
        <end position="50"/>
    </location>
</feature>
<dbReference type="InterPro" id="IPR036271">
    <property type="entry name" value="Tet_transcr_reg_TetR-rel_C_sf"/>
</dbReference>
<keyword evidence="8" id="KW-1185">Reference proteome</keyword>
<dbReference type="InterPro" id="IPR009057">
    <property type="entry name" value="Homeodomain-like_sf"/>
</dbReference>
<dbReference type="SUPFAM" id="SSF46689">
    <property type="entry name" value="Homeodomain-like"/>
    <property type="match status" value="1"/>
</dbReference>
<accession>A0A5C5S3R3</accession>
<reference evidence="7 8" key="1">
    <citation type="submission" date="2019-06" db="EMBL/GenBank/DDBJ databases">
        <title>Tsukamurella conjunctivitidis sp. nov., Tsukamurella assacharolytica sp. nov. and Tsukamurella sputae sp. nov. isolated from patients with conjunctivitis, bacteraemia (lymphoma) and respiratory infection (sputum) in Hong Kong.</title>
        <authorList>
            <person name="Teng J.L.L."/>
            <person name="Lee H.H."/>
            <person name="Fong J.Y.H."/>
            <person name="Fok K.M.N."/>
            <person name="Lau S.K.P."/>
            <person name="Woo P.C.Y."/>
        </authorList>
    </citation>
    <scope>NUCLEOTIDE SEQUENCE [LARGE SCALE GENOMIC DNA]</scope>
    <source>
        <strain evidence="7 8">HKU72</strain>
    </source>
</reference>
<dbReference type="InterPro" id="IPR001647">
    <property type="entry name" value="HTH_TetR"/>
</dbReference>
<dbReference type="InterPro" id="IPR039538">
    <property type="entry name" value="BetI_C"/>
</dbReference>
<protein>
    <submittedName>
        <fullName evidence="7">TetR/AcrR family transcriptional regulator</fullName>
    </submittedName>
</protein>
<dbReference type="Pfam" id="PF13977">
    <property type="entry name" value="TetR_C_6"/>
    <property type="match status" value="1"/>
</dbReference>
<evidence type="ECO:0000256" key="5">
    <source>
        <dbReference type="PROSITE-ProRule" id="PRU00335"/>
    </source>
</evidence>
<organism evidence="7 8">
    <name type="scientific">Tsukamurella conjunctivitidis</name>
    <dbReference type="NCBI Taxonomy" id="2592068"/>
    <lineage>
        <taxon>Bacteria</taxon>
        <taxon>Bacillati</taxon>
        <taxon>Actinomycetota</taxon>
        <taxon>Actinomycetes</taxon>
        <taxon>Mycobacteriales</taxon>
        <taxon>Tsukamurellaceae</taxon>
        <taxon>Tsukamurella</taxon>
    </lineage>
</organism>
<dbReference type="Proteomes" id="UP000319375">
    <property type="component" value="Unassembled WGS sequence"/>
</dbReference>
<comment type="caution">
    <text evidence="7">The sequence shown here is derived from an EMBL/GenBank/DDBJ whole genome shotgun (WGS) entry which is preliminary data.</text>
</comment>
<evidence type="ECO:0000256" key="1">
    <source>
        <dbReference type="ARBA" id="ARBA00022491"/>
    </source>
</evidence>
<dbReference type="GO" id="GO:0003700">
    <property type="term" value="F:DNA-binding transcription factor activity"/>
    <property type="evidence" value="ECO:0007669"/>
    <property type="project" value="TreeGrafter"/>
</dbReference>
<keyword evidence="3 5" id="KW-0238">DNA-binding</keyword>
<dbReference type="Gene3D" id="1.10.357.10">
    <property type="entry name" value="Tetracycline Repressor, domain 2"/>
    <property type="match status" value="1"/>
</dbReference>
<keyword evidence="2" id="KW-0805">Transcription regulation</keyword>
<proteinExistence type="predicted"/>
<dbReference type="AlphaFoldDB" id="A0A5C5S3R3"/>
<dbReference type="PANTHER" id="PTHR30055">
    <property type="entry name" value="HTH-TYPE TRANSCRIPTIONAL REGULATOR RUTR"/>
    <property type="match status" value="1"/>
</dbReference>
<evidence type="ECO:0000256" key="4">
    <source>
        <dbReference type="ARBA" id="ARBA00023163"/>
    </source>
</evidence>
<sequence length="201" mass="21887">MPRTVDHDERRAQLSDALARVAARDGLHAVSMRSVAAEAGVSLRLVQYYFTSKEQLLVGALRHLEEQSNARWRVRLARLGTDPTPRQVLDAFVAEALPTDAPSRDFYLVSNAFSGLATTEPTLAAEPLAGGVGRLRESVATAFREAERLGRLVPGADPGVETDSLIALCNGLSTAVVIGHHTPERAVEVARYHLDRVFHSR</sequence>